<dbReference type="PROSITE" id="PS00636">
    <property type="entry name" value="DNAJ_1"/>
    <property type="match status" value="1"/>
</dbReference>
<dbReference type="PRINTS" id="PR00625">
    <property type="entry name" value="JDOMAIN"/>
</dbReference>
<dbReference type="Gene3D" id="3.40.30.10">
    <property type="entry name" value="Glutaredoxin"/>
    <property type="match status" value="6"/>
</dbReference>
<comment type="subcellular location">
    <subcellularLocation>
        <location evidence="1">Endoplasmic reticulum membrane</location>
        <topology evidence="1">Single-pass type IV membrane protein</topology>
    </subcellularLocation>
</comment>
<dbReference type="CDD" id="cd06257">
    <property type="entry name" value="DnaJ"/>
    <property type="match status" value="1"/>
</dbReference>
<dbReference type="PROSITE" id="PS00194">
    <property type="entry name" value="THIOREDOXIN_1"/>
    <property type="match status" value="2"/>
</dbReference>
<comment type="function">
    <text evidence="5">Plays an important role in regulating the size of autophagosomes during the formation process.</text>
</comment>
<dbReference type="Pfam" id="PF00226">
    <property type="entry name" value="DnaJ"/>
    <property type="match status" value="1"/>
</dbReference>
<keyword evidence="4" id="KW-0072">Autophagy</keyword>
<dbReference type="GO" id="GO:0005789">
    <property type="term" value="C:endoplasmic reticulum membrane"/>
    <property type="evidence" value="ECO:0007669"/>
    <property type="project" value="UniProtKB-SubCell"/>
</dbReference>
<keyword evidence="11" id="KW-1185">Reference proteome</keyword>
<dbReference type="InterPro" id="IPR036249">
    <property type="entry name" value="Thioredoxin-like_sf"/>
</dbReference>
<accession>A0A9J6FGI7</accession>
<dbReference type="FunFam" id="1.10.287.110:FF:000029">
    <property type="entry name" value="DnaJ homolog subfamily C member 10"/>
    <property type="match status" value="1"/>
</dbReference>
<reference evidence="10 11" key="1">
    <citation type="journal article" date="2020" name="Cell">
        <title>Large-Scale Comparative Analyses of Tick Genomes Elucidate Their Genetic Diversity and Vector Capacities.</title>
        <authorList>
            <consortium name="Tick Genome and Microbiome Consortium (TIGMIC)"/>
            <person name="Jia N."/>
            <person name="Wang J."/>
            <person name="Shi W."/>
            <person name="Du L."/>
            <person name="Sun Y."/>
            <person name="Zhan W."/>
            <person name="Jiang J.F."/>
            <person name="Wang Q."/>
            <person name="Zhang B."/>
            <person name="Ji P."/>
            <person name="Bell-Sakyi L."/>
            <person name="Cui X.M."/>
            <person name="Yuan T.T."/>
            <person name="Jiang B.G."/>
            <person name="Yang W.F."/>
            <person name="Lam T.T."/>
            <person name="Chang Q.C."/>
            <person name="Ding S.J."/>
            <person name="Wang X.J."/>
            <person name="Zhu J.G."/>
            <person name="Ruan X.D."/>
            <person name="Zhao L."/>
            <person name="Wei J.T."/>
            <person name="Ye R.Z."/>
            <person name="Que T.C."/>
            <person name="Du C.H."/>
            <person name="Zhou Y.H."/>
            <person name="Cheng J.X."/>
            <person name="Dai P.F."/>
            <person name="Guo W.B."/>
            <person name="Han X.H."/>
            <person name="Huang E.J."/>
            <person name="Li L.F."/>
            <person name="Wei W."/>
            <person name="Gao Y.C."/>
            <person name="Liu J.Z."/>
            <person name="Shao H.Z."/>
            <person name="Wang X."/>
            <person name="Wang C.C."/>
            <person name="Yang T.C."/>
            <person name="Huo Q.B."/>
            <person name="Li W."/>
            <person name="Chen H.Y."/>
            <person name="Chen S.E."/>
            <person name="Zhou L.G."/>
            <person name="Ni X.B."/>
            <person name="Tian J.H."/>
            <person name="Sheng Y."/>
            <person name="Liu T."/>
            <person name="Pan Y.S."/>
            <person name="Xia L.Y."/>
            <person name="Li J."/>
            <person name="Zhao F."/>
            <person name="Cao W.C."/>
        </authorList>
    </citation>
    <scope>NUCLEOTIDE SEQUENCE [LARGE SCALE GENOMIC DNA]</scope>
    <source>
        <strain evidence="10">HaeL-2018</strain>
    </source>
</reference>
<dbReference type="GO" id="GO:0036498">
    <property type="term" value="P:IRE1-mediated unfolded protein response"/>
    <property type="evidence" value="ECO:0007669"/>
    <property type="project" value="TreeGrafter"/>
</dbReference>
<dbReference type="PROSITE" id="PS51352">
    <property type="entry name" value="THIOREDOXIN_2"/>
    <property type="match status" value="4"/>
</dbReference>
<dbReference type="GO" id="GO:0016671">
    <property type="term" value="F:oxidoreductase activity, acting on a sulfur group of donors, disulfide as acceptor"/>
    <property type="evidence" value="ECO:0007669"/>
    <property type="project" value="TreeGrafter"/>
</dbReference>
<feature type="domain" description="Thioredoxin" evidence="9">
    <location>
        <begin position="524"/>
        <end position="655"/>
    </location>
</feature>
<dbReference type="Gene3D" id="1.10.287.110">
    <property type="entry name" value="DnaJ domain"/>
    <property type="match status" value="1"/>
</dbReference>
<dbReference type="CDD" id="cd02961">
    <property type="entry name" value="PDI_a_family"/>
    <property type="match status" value="1"/>
</dbReference>
<dbReference type="InterPro" id="IPR036869">
    <property type="entry name" value="J_dom_sf"/>
</dbReference>
<evidence type="ECO:0000256" key="5">
    <source>
        <dbReference type="ARBA" id="ARBA00035002"/>
    </source>
</evidence>
<evidence type="ECO:0000313" key="10">
    <source>
        <dbReference type="EMBL" id="KAH9361529.1"/>
    </source>
</evidence>
<dbReference type="EMBL" id="JABSTR010000001">
    <property type="protein sequence ID" value="KAH9361529.1"/>
    <property type="molecule type" value="Genomic_DNA"/>
</dbReference>
<feature type="domain" description="Thioredoxin" evidence="9">
    <location>
        <begin position="395"/>
        <end position="516"/>
    </location>
</feature>
<protein>
    <recommendedName>
        <fullName evidence="2">DnaJ homolog subfamily C member 10</fullName>
    </recommendedName>
    <alternativeName>
        <fullName evidence="3">DnaJ homolog subfamily C member 16</fullName>
    </alternativeName>
    <alternativeName>
        <fullName evidence="6">Endoplasmic reticulum DNA J domain-containing protein 8</fullName>
    </alternativeName>
</protein>
<evidence type="ECO:0000256" key="1">
    <source>
        <dbReference type="ARBA" id="ARBA00004163"/>
    </source>
</evidence>
<dbReference type="SUPFAM" id="SSF52833">
    <property type="entry name" value="Thioredoxin-like"/>
    <property type="match status" value="5"/>
</dbReference>
<evidence type="ECO:0000313" key="11">
    <source>
        <dbReference type="Proteomes" id="UP000821853"/>
    </source>
</evidence>
<evidence type="ECO:0000256" key="7">
    <source>
        <dbReference type="SAM" id="SignalP"/>
    </source>
</evidence>
<dbReference type="InterPro" id="IPR013766">
    <property type="entry name" value="Thioredoxin_domain"/>
</dbReference>
<comment type="caution">
    <text evidence="10">The sequence shown here is derived from an EMBL/GenBank/DDBJ whole genome shotgun (WGS) entry which is preliminary data.</text>
</comment>
<evidence type="ECO:0000256" key="4">
    <source>
        <dbReference type="ARBA" id="ARBA00023006"/>
    </source>
</evidence>
<evidence type="ECO:0000259" key="8">
    <source>
        <dbReference type="PROSITE" id="PS50076"/>
    </source>
</evidence>
<dbReference type="PANTHER" id="PTHR44340">
    <property type="entry name" value="DNAJ HOMOLOG SUBFAMILY C MEMBER 10"/>
    <property type="match status" value="1"/>
</dbReference>
<dbReference type="OrthoDB" id="5810603at2759"/>
<feature type="chain" id="PRO_5039934659" description="DnaJ homolog subfamily C member 10" evidence="7">
    <location>
        <begin position="18"/>
        <end position="779"/>
    </location>
</feature>
<dbReference type="OMA" id="APTWRKF"/>
<evidence type="ECO:0000256" key="3">
    <source>
        <dbReference type="ARBA" id="ARBA00020921"/>
    </source>
</evidence>
<dbReference type="PANTHER" id="PTHR44340:SF1">
    <property type="entry name" value="DNAJ HOMOLOG SUBFAMILY C MEMBER 10"/>
    <property type="match status" value="1"/>
</dbReference>
<dbReference type="GO" id="GO:0005788">
    <property type="term" value="C:endoplasmic reticulum lumen"/>
    <property type="evidence" value="ECO:0007669"/>
    <property type="project" value="TreeGrafter"/>
</dbReference>
<feature type="domain" description="Thioredoxin" evidence="9">
    <location>
        <begin position="67"/>
        <end position="219"/>
    </location>
</feature>
<dbReference type="SMART" id="SM00271">
    <property type="entry name" value="DnaJ"/>
    <property type="match status" value="1"/>
</dbReference>
<dbReference type="AlphaFoldDB" id="A0A9J6FGI7"/>
<dbReference type="Pfam" id="PF00085">
    <property type="entry name" value="Thioredoxin"/>
    <property type="match status" value="4"/>
</dbReference>
<organism evidence="10 11">
    <name type="scientific">Haemaphysalis longicornis</name>
    <name type="common">Bush tick</name>
    <dbReference type="NCBI Taxonomy" id="44386"/>
    <lineage>
        <taxon>Eukaryota</taxon>
        <taxon>Metazoa</taxon>
        <taxon>Ecdysozoa</taxon>
        <taxon>Arthropoda</taxon>
        <taxon>Chelicerata</taxon>
        <taxon>Arachnida</taxon>
        <taxon>Acari</taxon>
        <taxon>Parasitiformes</taxon>
        <taxon>Ixodida</taxon>
        <taxon>Ixodoidea</taxon>
        <taxon>Ixodidae</taxon>
        <taxon>Haemaphysalinae</taxon>
        <taxon>Haemaphysalis</taxon>
    </lineage>
</organism>
<dbReference type="VEuPathDB" id="VectorBase:HLOH_047649"/>
<dbReference type="GO" id="GO:0015035">
    <property type="term" value="F:protein-disulfide reductase activity"/>
    <property type="evidence" value="ECO:0007669"/>
    <property type="project" value="TreeGrafter"/>
</dbReference>
<dbReference type="SUPFAM" id="SSF46565">
    <property type="entry name" value="Chaperone J-domain"/>
    <property type="match status" value="1"/>
</dbReference>
<evidence type="ECO:0000256" key="2">
    <source>
        <dbReference type="ARBA" id="ARBA00020920"/>
    </source>
</evidence>
<feature type="domain" description="J" evidence="8">
    <location>
        <begin position="19"/>
        <end position="84"/>
    </location>
</feature>
<keyword evidence="7" id="KW-0732">Signal</keyword>
<dbReference type="GO" id="GO:0006914">
    <property type="term" value="P:autophagy"/>
    <property type="evidence" value="ECO:0007669"/>
    <property type="project" value="UniProtKB-KW"/>
</dbReference>
<evidence type="ECO:0000259" key="9">
    <source>
        <dbReference type="PROSITE" id="PS51352"/>
    </source>
</evidence>
<gene>
    <name evidence="10" type="ORF">HPB48_001369</name>
</gene>
<dbReference type="InterPro" id="IPR052460">
    <property type="entry name" value="ER_disulfide_reductase"/>
</dbReference>
<dbReference type="InterPro" id="IPR017937">
    <property type="entry name" value="Thioredoxin_CS"/>
</dbReference>
<dbReference type="PROSITE" id="PS50076">
    <property type="entry name" value="DNAJ_2"/>
    <property type="match status" value="1"/>
</dbReference>
<dbReference type="InterPro" id="IPR018253">
    <property type="entry name" value="DnaJ_domain_CS"/>
</dbReference>
<feature type="signal peptide" evidence="7">
    <location>
        <begin position="1"/>
        <end position="17"/>
    </location>
</feature>
<feature type="domain" description="Thioredoxin" evidence="9">
    <location>
        <begin position="657"/>
        <end position="767"/>
    </location>
</feature>
<evidence type="ECO:0000256" key="6">
    <source>
        <dbReference type="ARBA" id="ARBA00035043"/>
    </source>
</evidence>
<dbReference type="GO" id="GO:0051787">
    <property type="term" value="F:misfolded protein binding"/>
    <property type="evidence" value="ECO:0007669"/>
    <property type="project" value="TreeGrafter"/>
</dbReference>
<proteinExistence type="predicted"/>
<name>A0A9J6FGI7_HAELO</name>
<dbReference type="InterPro" id="IPR001623">
    <property type="entry name" value="DnaJ_domain"/>
</dbReference>
<dbReference type="Proteomes" id="UP000821853">
    <property type="component" value="Chromosome 1"/>
</dbReference>
<sequence length="779" mass="88789">MKCATVFLVILCPAVLCEDYYKLLDIERDADSRDIRRAFKKLALKFHPDKNQGDPEAHDKFVKINKAYEVLKDPDIRKRYDTYGEEGLDGDQNRWGRQYHSWNYYYEKFGIYDDDPEVVTLSRNDFQSSVVESEDVWFVNYYSPQCSHCHHLAPAWRQLARSFEGVIRIGAVNCEEDWQLCRQEGIHSFPSLIFYPEREKYTGSRDLEDLNDFVLRRLPDLDVEISETGLLQAEASSLLRSVVIASCTSADVCIAKEEVKKLAVALDGLAYVSTIDCSKDAVTCRKLGTGEGVYFFEAVTSELKKPRRLEGNDASELRKAVLKELPSFELITMEMFKDLTKQLDGSDESEPWLLHFTLGNQPDASEELELKHIRGYVQSVRLGSVDCTKERDICTQFSVTKSSFILLRSGGEYEVYHGRVNARDLASFAKESAGSRLQTLTAATFRRNVLQSGSTWLVDFFAPWCPPCMRTLPELRKVSRSIEGVMFGVVDCTSDPSVCQTNGISSYPSLVLFHNGSTTSMSGYKTAVEIEEFVEISLDPKVVTLDPGTFAELVENKSEDDVWAIDFFAPWCGHCKKLAPEWNKFAKIVADEPNINVGQLDCEAHRHFCVEHGVRSYPHLRIYPRGRFSSRHYSTFNGWSRDAASLRDWAMHFLPSSVEELDHHGFYKTALEDTSPWLVDFYAPWCGHCVSFRPVFESVAKKFEGRVKFGAVNCEEHWHACDAAQVHRYPTLMFYVGRTAKVQSAVGSVIHDHKEADLVKILELFLKQKPRPKRLGDEL</sequence>